<dbReference type="Proteomes" id="UP000887565">
    <property type="component" value="Unplaced"/>
</dbReference>
<reference evidence="3" key="1">
    <citation type="submission" date="2022-11" db="UniProtKB">
        <authorList>
            <consortium name="WormBaseParasite"/>
        </authorList>
    </citation>
    <scope>IDENTIFICATION</scope>
</reference>
<organism evidence="2 3">
    <name type="scientific">Romanomermis culicivorax</name>
    <name type="common">Nematode worm</name>
    <dbReference type="NCBI Taxonomy" id="13658"/>
    <lineage>
        <taxon>Eukaryota</taxon>
        <taxon>Metazoa</taxon>
        <taxon>Ecdysozoa</taxon>
        <taxon>Nematoda</taxon>
        <taxon>Enoplea</taxon>
        <taxon>Dorylaimia</taxon>
        <taxon>Mermithida</taxon>
        <taxon>Mermithoidea</taxon>
        <taxon>Mermithidae</taxon>
        <taxon>Romanomermis</taxon>
    </lineage>
</organism>
<name>A0A915JU00_ROMCU</name>
<feature type="compositionally biased region" description="Basic and acidic residues" evidence="1">
    <location>
        <begin position="24"/>
        <end position="34"/>
    </location>
</feature>
<keyword evidence="2" id="KW-1185">Reference proteome</keyword>
<dbReference type="AlphaFoldDB" id="A0A915JU00"/>
<dbReference type="WBParaSite" id="nRc.2.0.1.t29830-RA">
    <property type="protein sequence ID" value="nRc.2.0.1.t29830-RA"/>
    <property type="gene ID" value="nRc.2.0.1.g29830"/>
</dbReference>
<protein>
    <submittedName>
        <fullName evidence="3">Uncharacterized protein</fullName>
    </submittedName>
</protein>
<feature type="region of interest" description="Disordered" evidence="1">
    <location>
        <begin position="1"/>
        <end position="35"/>
    </location>
</feature>
<sequence length="101" mass="11490">MIKNSNHKLTCTHDCDENSQDNKQAQEKDLEGQSRLRSPIGSLSALLSTLLYENNGLHMDHQYHSVYTCFVDSHAWKPFALNVTFISTPMADDVEDPEHDL</sequence>
<accession>A0A915JU00</accession>
<evidence type="ECO:0000313" key="3">
    <source>
        <dbReference type="WBParaSite" id="nRc.2.0.1.t29830-RA"/>
    </source>
</evidence>
<evidence type="ECO:0000256" key="1">
    <source>
        <dbReference type="SAM" id="MobiDB-lite"/>
    </source>
</evidence>
<proteinExistence type="predicted"/>
<evidence type="ECO:0000313" key="2">
    <source>
        <dbReference type="Proteomes" id="UP000887565"/>
    </source>
</evidence>